<protein>
    <submittedName>
        <fullName evidence="2">Uncharacterized protein</fullName>
    </submittedName>
</protein>
<evidence type="ECO:0000256" key="1">
    <source>
        <dbReference type="SAM" id="MobiDB-lite"/>
    </source>
</evidence>
<name>A0A2P5FH07_TREOI</name>
<feature type="non-terminal residue" evidence="2">
    <location>
        <position position="1"/>
    </location>
</feature>
<sequence length="74" mass="8065">PNNHLELVGDDETRLHSPETTKTESTTVVRWQNSSDSGSARTKVGVRSPSNADCCDGVGCKTYRITPLDLTQKC</sequence>
<dbReference type="EMBL" id="JXTC01000034">
    <property type="protein sequence ID" value="PON97074.1"/>
    <property type="molecule type" value="Genomic_DNA"/>
</dbReference>
<keyword evidence="3" id="KW-1185">Reference proteome</keyword>
<proteinExistence type="predicted"/>
<feature type="compositionally biased region" description="Polar residues" evidence="1">
    <location>
        <begin position="23"/>
        <end position="40"/>
    </location>
</feature>
<evidence type="ECO:0000313" key="3">
    <source>
        <dbReference type="Proteomes" id="UP000237000"/>
    </source>
</evidence>
<dbReference type="Proteomes" id="UP000237000">
    <property type="component" value="Unassembled WGS sequence"/>
</dbReference>
<organism evidence="2 3">
    <name type="scientific">Trema orientale</name>
    <name type="common">Charcoal tree</name>
    <name type="synonym">Celtis orientalis</name>
    <dbReference type="NCBI Taxonomy" id="63057"/>
    <lineage>
        <taxon>Eukaryota</taxon>
        <taxon>Viridiplantae</taxon>
        <taxon>Streptophyta</taxon>
        <taxon>Embryophyta</taxon>
        <taxon>Tracheophyta</taxon>
        <taxon>Spermatophyta</taxon>
        <taxon>Magnoliopsida</taxon>
        <taxon>eudicotyledons</taxon>
        <taxon>Gunneridae</taxon>
        <taxon>Pentapetalae</taxon>
        <taxon>rosids</taxon>
        <taxon>fabids</taxon>
        <taxon>Rosales</taxon>
        <taxon>Cannabaceae</taxon>
        <taxon>Trema</taxon>
    </lineage>
</organism>
<accession>A0A2P5FH07</accession>
<reference evidence="3" key="1">
    <citation type="submission" date="2016-06" db="EMBL/GenBank/DDBJ databases">
        <title>Parallel loss of symbiosis genes in relatives of nitrogen-fixing non-legume Parasponia.</title>
        <authorList>
            <person name="Van Velzen R."/>
            <person name="Holmer R."/>
            <person name="Bu F."/>
            <person name="Rutten L."/>
            <person name="Van Zeijl A."/>
            <person name="Liu W."/>
            <person name="Santuari L."/>
            <person name="Cao Q."/>
            <person name="Sharma T."/>
            <person name="Shen D."/>
            <person name="Roswanjaya Y."/>
            <person name="Wardhani T."/>
            <person name="Kalhor M.S."/>
            <person name="Jansen J."/>
            <person name="Van den Hoogen J."/>
            <person name="Gungor B."/>
            <person name="Hartog M."/>
            <person name="Hontelez J."/>
            <person name="Verver J."/>
            <person name="Yang W.-C."/>
            <person name="Schijlen E."/>
            <person name="Repin R."/>
            <person name="Schilthuizen M."/>
            <person name="Schranz E."/>
            <person name="Heidstra R."/>
            <person name="Miyata K."/>
            <person name="Fedorova E."/>
            <person name="Kohlen W."/>
            <person name="Bisseling T."/>
            <person name="Smit S."/>
            <person name="Geurts R."/>
        </authorList>
    </citation>
    <scope>NUCLEOTIDE SEQUENCE [LARGE SCALE GENOMIC DNA]</scope>
    <source>
        <strain evidence="3">cv. RG33-2</strain>
    </source>
</reference>
<dbReference type="AlphaFoldDB" id="A0A2P5FH07"/>
<comment type="caution">
    <text evidence="2">The sequence shown here is derived from an EMBL/GenBank/DDBJ whole genome shotgun (WGS) entry which is preliminary data.</text>
</comment>
<dbReference type="InParanoid" id="A0A2P5FH07"/>
<evidence type="ECO:0000313" key="2">
    <source>
        <dbReference type="EMBL" id="PON97074.1"/>
    </source>
</evidence>
<feature type="compositionally biased region" description="Basic and acidic residues" evidence="1">
    <location>
        <begin position="11"/>
        <end position="22"/>
    </location>
</feature>
<feature type="region of interest" description="Disordered" evidence="1">
    <location>
        <begin position="1"/>
        <end position="48"/>
    </location>
</feature>
<gene>
    <name evidence="2" type="ORF">TorRG33x02_071240</name>
</gene>
<dbReference type="OrthoDB" id="10409126at2759"/>